<accession>A0A9W8CX98</accession>
<sequence>IAVVGDRLATDVALANMNGMVAIWTRQIVSEEGDNRAAAVLRRLEHAGYDCAQQARELCALLDVRRAL</sequence>
<dbReference type="InterPro" id="IPR027706">
    <property type="entry name" value="PGP_Pase"/>
</dbReference>
<name>A0A9W8CX98_9FUNG</name>
<dbReference type="InterPro" id="IPR036412">
    <property type="entry name" value="HAD-like_sf"/>
</dbReference>
<protein>
    <submittedName>
        <fullName evidence="1">Uncharacterized protein</fullName>
    </submittedName>
</protein>
<reference evidence="1" key="1">
    <citation type="submission" date="2022-07" db="EMBL/GenBank/DDBJ databases">
        <title>Phylogenomic reconstructions and comparative analyses of Kickxellomycotina fungi.</title>
        <authorList>
            <person name="Reynolds N.K."/>
            <person name="Stajich J.E."/>
            <person name="Barry K."/>
            <person name="Grigoriev I.V."/>
            <person name="Crous P."/>
            <person name="Smith M.E."/>
        </authorList>
    </citation>
    <scope>NUCLEOTIDE SEQUENCE</scope>
    <source>
        <strain evidence="1">BCRC 34381</strain>
    </source>
</reference>
<dbReference type="EMBL" id="JANBOI010000997">
    <property type="protein sequence ID" value="KAJ1727740.1"/>
    <property type="molecule type" value="Genomic_DNA"/>
</dbReference>
<evidence type="ECO:0000313" key="2">
    <source>
        <dbReference type="Proteomes" id="UP001143981"/>
    </source>
</evidence>
<dbReference type="Pfam" id="PF09419">
    <property type="entry name" value="PGP_phosphatase"/>
    <property type="match status" value="1"/>
</dbReference>
<dbReference type="AlphaFoldDB" id="A0A9W8CX98"/>
<dbReference type="SUPFAM" id="SSF56784">
    <property type="entry name" value="HAD-like"/>
    <property type="match status" value="1"/>
</dbReference>
<dbReference type="Proteomes" id="UP001143981">
    <property type="component" value="Unassembled WGS sequence"/>
</dbReference>
<keyword evidence="2" id="KW-1185">Reference proteome</keyword>
<comment type="caution">
    <text evidence="1">The sequence shown here is derived from an EMBL/GenBank/DDBJ whole genome shotgun (WGS) entry which is preliminary data.</text>
</comment>
<gene>
    <name evidence="1" type="ORF">LPJ61_004418</name>
</gene>
<evidence type="ECO:0000313" key="1">
    <source>
        <dbReference type="EMBL" id="KAJ1727740.1"/>
    </source>
</evidence>
<proteinExistence type="predicted"/>
<feature type="non-terminal residue" evidence="1">
    <location>
        <position position="1"/>
    </location>
</feature>
<dbReference type="OrthoDB" id="198652at2759"/>
<dbReference type="GO" id="GO:0008962">
    <property type="term" value="F:phosphatidylglycerophosphatase activity"/>
    <property type="evidence" value="ECO:0007669"/>
    <property type="project" value="InterPro"/>
</dbReference>
<organism evidence="1 2">
    <name type="scientific">Coemansia biformis</name>
    <dbReference type="NCBI Taxonomy" id="1286918"/>
    <lineage>
        <taxon>Eukaryota</taxon>
        <taxon>Fungi</taxon>
        <taxon>Fungi incertae sedis</taxon>
        <taxon>Zoopagomycota</taxon>
        <taxon>Kickxellomycotina</taxon>
        <taxon>Kickxellomycetes</taxon>
        <taxon>Kickxellales</taxon>
        <taxon>Kickxellaceae</taxon>
        <taxon>Coemansia</taxon>
    </lineage>
</organism>